<protein>
    <submittedName>
        <fullName evidence="4">FecR domain-containing protein</fullName>
    </submittedName>
</protein>
<gene>
    <name evidence="4" type="ORF">FEV09_12340</name>
</gene>
<accession>A0A9X4MBJ0</accession>
<dbReference type="RefSeq" id="WP_009627471.1">
    <property type="nucleotide sequence ID" value="NZ_VBTY01000095.1"/>
</dbReference>
<name>A0A9X4MBJ0_9CYAN</name>
<dbReference type="Proteomes" id="UP001152872">
    <property type="component" value="Unassembled WGS sequence"/>
</dbReference>
<evidence type="ECO:0000313" key="5">
    <source>
        <dbReference type="Proteomes" id="UP001152872"/>
    </source>
</evidence>
<evidence type="ECO:0000313" key="4">
    <source>
        <dbReference type="EMBL" id="MDG3495350.1"/>
    </source>
</evidence>
<dbReference type="EMBL" id="VBTY01000095">
    <property type="protein sequence ID" value="MDG3495350.1"/>
    <property type="molecule type" value="Genomic_DNA"/>
</dbReference>
<reference evidence="4" key="1">
    <citation type="submission" date="2019-05" db="EMBL/GenBank/DDBJ databases">
        <title>Whole genome sequencing of Pseudanabaena catenata USMAC16.</title>
        <authorList>
            <person name="Khan Z."/>
            <person name="Omar W.M."/>
            <person name="Convey P."/>
            <person name="Merican F."/>
            <person name="Najimudin N."/>
        </authorList>
    </citation>
    <scope>NUCLEOTIDE SEQUENCE</scope>
    <source>
        <strain evidence="4">USMAC16</strain>
    </source>
</reference>
<feature type="compositionally biased region" description="Low complexity" evidence="2">
    <location>
        <begin position="1"/>
        <end position="21"/>
    </location>
</feature>
<evidence type="ECO:0000256" key="2">
    <source>
        <dbReference type="SAM" id="MobiDB-lite"/>
    </source>
</evidence>
<keyword evidence="5" id="KW-1185">Reference proteome</keyword>
<dbReference type="Pfam" id="PF04773">
    <property type="entry name" value="FecR"/>
    <property type="match status" value="1"/>
</dbReference>
<feature type="region of interest" description="Disordered" evidence="2">
    <location>
        <begin position="1"/>
        <end position="26"/>
    </location>
</feature>
<feature type="domain" description="FecR protein" evidence="3">
    <location>
        <begin position="60"/>
        <end position="141"/>
    </location>
</feature>
<evidence type="ECO:0000259" key="3">
    <source>
        <dbReference type="Pfam" id="PF04773"/>
    </source>
</evidence>
<dbReference type="PANTHER" id="PTHR38731">
    <property type="entry name" value="LIPL45-RELATED LIPOPROTEIN-RELATED"/>
    <property type="match status" value="1"/>
</dbReference>
<comment type="caution">
    <text evidence="4">The sequence shown here is derived from an EMBL/GenBank/DDBJ whole genome shotgun (WGS) entry which is preliminary data.</text>
</comment>
<proteinExistence type="predicted"/>
<feature type="coiled-coil region" evidence="1">
    <location>
        <begin position="217"/>
        <end position="244"/>
    </location>
</feature>
<dbReference type="InterPro" id="IPR006860">
    <property type="entry name" value="FecR"/>
</dbReference>
<sequence length="279" mass="30824">MSSSTSSPASSIVATPTASPANQLNVDGQSAKVTEILDGDEVFIRDRKAAVNDVAKSQEQVRTGESRAEIEFNNNAIARLSKNSLLTVGKCGAQLQKGSVLINGAVSACTSSISAAVRGTTYLLEVDEQGNDQIQVLEGEVAVTRNEPNPQVQLVRSGERLRNFRKDRRLELQKISQSEYERLLSSPAVKGFRRDLPSLGKVQAKFQALFPSAKLILDKKNNVKEDVKKEIKNLEQRGKDEVDKEIKKLEPRDLDRKELDKLPIREPIKDVLPKLPSRP</sequence>
<evidence type="ECO:0000256" key="1">
    <source>
        <dbReference type="SAM" id="Coils"/>
    </source>
</evidence>
<dbReference type="PANTHER" id="PTHR38731:SF1">
    <property type="entry name" value="FECR PROTEIN DOMAIN-CONTAINING PROTEIN"/>
    <property type="match status" value="1"/>
</dbReference>
<keyword evidence="1" id="KW-0175">Coiled coil</keyword>
<organism evidence="4 5">
    <name type="scientific">Pseudanabaena catenata USMAC16</name>
    <dbReference type="NCBI Taxonomy" id="1855837"/>
    <lineage>
        <taxon>Bacteria</taxon>
        <taxon>Bacillati</taxon>
        <taxon>Cyanobacteriota</taxon>
        <taxon>Cyanophyceae</taxon>
        <taxon>Pseudanabaenales</taxon>
        <taxon>Pseudanabaenaceae</taxon>
        <taxon>Pseudanabaena</taxon>
    </lineage>
</organism>
<dbReference type="AlphaFoldDB" id="A0A9X4MBJ0"/>